<name>A0ABP5D9Y1_9PSEU</name>
<accession>A0ABP5D9Y1</accession>
<gene>
    <name evidence="1" type="ORF">GCM10009754_60310</name>
</gene>
<evidence type="ECO:0000313" key="2">
    <source>
        <dbReference type="Proteomes" id="UP001501116"/>
    </source>
</evidence>
<sequence>MFALVHPAFERLLETWRTHGEYRVGRYLEEYEIPGPAAPGFHRPISAYLTEVAALGCHIREVAEPGLDPAAAGEAGVPGIEGYVRLPDFLLVAADAPA</sequence>
<dbReference type="RefSeq" id="WP_344426384.1">
    <property type="nucleotide sequence ID" value="NZ_BAAANN010000028.1"/>
</dbReference>
<dbReference type="Proteomes" id="UP001501116">
    <property type="component" value="Unassembled WGS sequence"/>
</dbReference>
<organism evidence="1 2">
    <name type="scientific">Amycolatopsis minnesotensis</name>
    <dbReference type="NCBI Taxonomy" id="337894"/>
    <lineage>
        <taxon>Bacteria</taxon>
        <taxon>Bacillati</taxon>
        <taxon>Actinomycetota</taxon>
        <taxon>Actinomycetes</taxon>
        <taxon>Pseudonocardiales</taxon>
        <taxon>Pseudonocardiaceae</taxon>
        <taxon>Amycolatopsis</taxon>
    </lineage>
</organism>
<dbReference type="EMBL" id="BAAANN010000028">
    <property type="protein sequence ID" value="GAA1976580.1"/>
    <property type="molecule type" value="Genomic_DNA"/>
</dbReference>
<proteinExistence type="predicted"/>
<protein>
    <submittedName>
        <fullName evidence="1">Uncharacterized protein</fullName>
    </submittedName>
</protein>
<comment type="caution">
    <text evidence="1">The sequence shown here is derived from an EMBL/GenBank/DDBJ whole genome shotgun (WGS) entry which is preliminary data.</text>
</comment>
<reference evidence="2" key="1">
    <citation type="journal article" date="2019" name="Int. J. Syst. Evol. Microbiol.">
        <title>The Global Catalogue of Microorganisms (GCM) 10K type strain sequencing project: providing services to taxonomists for standard genome sequencing and annotation.</title>
        <authorList>
            <consortium name="The Broad Institute Genomics Platform"/>
            <consortium name="The Broad Institute Genome Sequencing Center for Infectious Disease"/>
            <person name="Wu L."/>
            <person name="Ma J."/>
        </authorList>
    </citation>
    <scope>NUCLEOTIDE SEQUENCE [LARGE SCALE GENOMIC DNA]</scope>
    <source>
        <strain evidence="2">JCM 14545</strain>
    </source>
</reference>
<keyword evidence="2" id="KW-1185">Reference proteome</keyword>
<evidence type="ECO:0000313" key="1">
    <source>
        <dbReference type="EMBL" id="GAA1976580.1"/>
    </source>
</evidence>